<dbReference type="OMA" id="SGHMALQ"/>
<dbReference type="EMBL" id="JH971410">
    <property type="protein sequence ID" value="EKM75685.1"/>
    <property type="molecule type" value="Genomic_DNA"/>
</dbReference>
<protein>
    <submittedName>
        <fullName evidence="1">Uncharacterized protein</fullName>
    </submittedName>
</protein>
<accession>K5XMA3</accession>
<reference evidence="2" key="1">
    <citation type="journal article" date="2012" name="Proc. Natl. Acad. Sci. U.S.A.">
        <title>Genome sequence of the button mushroom Agaricus bisporus reveals mechanisms governing adaptation to a humic-rich ecological niche.</title>
        <authorList>
            <person name="Morin E."/>
            <person name="Kohler A."/>
            <person name="Baker A.R."/>
            <person name="Foulongne-Oriol M."/>
            <person name="Lombard V."/>
            <person name="Nagy L.G."/>
            <person name="Ohm R.A."/>
            <person name="Patyshakuliyeva A."/>
            <person name="Brun A."/>
            <person name="Aerts A.L."/>
            <person name="Bailey A.M."/>
            <person name="Billette C."/>
            <person name="Coutinho P.M."/>
            <person name="Deakin G."/>
            <person name="Doddapaneni H."/>
            <person name="Floudas D."/>
            <person name="Grimwood J."/>
            <person name="Hilden K."/>
            <person name="Kuees U."/>
            <person name="LaButti K.M."/>
            <person name="Lapidus A."/>
            <person name="Lindquist E.A."/>
            <person name="Lucas S.M."/>
            <person name="Murat C."/>
            <person name="Riley R.W."/>
            <person name="Salamov A.A."/>
            <person name="Schmutz J."/>
            <person name="Subramanian V."/>
            <person name="Woesten H.A.B."/>
            <person name="Xu J."/>
            <person name="Eastwood D.C."/>
            <person name="Foster G.D."/>
            <person name="Sonnenberg A.S."/>
            <person name="Cullen D."/>
            <person name="de Vries R.P."/>
            <person name="Lundell T."/>
            <person name="Hibbett D.S."/>
            <person name="Henrissat B."/>
            <person name="Burton K.S."/>
            <person name="Kerrigan R.W."/>
            <person name="Challen M.P."/>
            <person name="Grigoriev I.V."/>
            <person name="Martin F."/>
        </authorList>
    </citation>
    <scope>NUCLEOTIDE SEQUENCE [LARGE SCALE GENOMIC DNA]</scope>
    <source>
        <strain evidence="2">JB137-S8 / ATCC MYA-4627 / FGSC 10392</strain>
    </source>
</reference>
<sequence>MSPVDPSLPRLHFKDLCSDYTLITWDEEGRVVAVLTGWPNKQDFVDTCTYLYIAMKTLSAKIHFQDGDVNYCRGNYPAISVGITPGQGSKHPTFQMPNEYKNLMEALLANTDFHDAADYYLYKFFLLIG</sequence>
<dbReference type="HOGENOM" id="CLU_1948198_0_0_1"/>
<organism evidence="1 2">
    <name type="scientific">Agaricus bisporus var. burnettii (strain JB137-S8 / ATCC MYA-4627 / FGSC 10392)</name>
    <name type="common">White button mushroom</name>
    <dbReference type="NCBI Taxonomy" id="597362"/>
    <lineage>
        <taxon>Eukaryota</taxon>
        <taxon>Fungi</taxon>
        <taxon>Dikarya</taxon>
        <taxon>Basidiomycota</taxon>
        <taxon>Agaricomycotina</taxon>
        <taxon>Agaricomycetes</taxon>
        <taxon>Agaricomycetidae</taxon>
        <taxon>Agaricales</taxon>
        <taxon>Agaricineae</taxon>
        <taxon>Agaricaceae</taxon>
        <taxon>Agaricus</taxon>
    </lineage>
</organism>
<proteinExistence type="predicted"/>
<dbReference type="AlphaFoldDB" id="K5XMA3"/>
<keyword evidence="2" id="KW-1185">Reference proteome</keyword>
<dbReference type="InParanoid" id="K5XMA3"/>
<evidence type="ECO:0000313" key="2">
    <source>
        <dbReference type="Proteomes" id="UP000008493"/>
    </source>
</evidence>
<dbReference type="OrthoDB" id="3245313at2759"/>
<evidence type="ECO:0000313" key="1">
    <source>
        <dbReference type="EMBL" id="EKM75685.1"/>
    </source>
</evidence>
<dbReference type="RefSeq" id="XP_007333743.1">
    <property type="nucleotide sequence ID" value="XM_007333681.1"/>
</dbReference>
<dbReference type="Proteomes" id="UP000008493">
    <property type="component" value="Unassembled WGS sequence"/>
</dbReference>
<gene>
    <name evidence="1" type="ORF">AGABI1DRAFT_132077</name>
</gene>
<dbReference type="KEGG" id="abp:AGABI1DRAFT132077"/>
<name>K5XMA3_AGABU</name>
<dbReference type="GeneID" id="18827595"/>